<dbReference type="FunFam" id="1.10.600.10:FF:000002">
    <property type="entry name" value="Octaprenyl diphosphate synthase"/>
    <property type="match status" value="1"/>
</dbReference>
<dbReference type="EC" id="2.5.1.90" evidence="8"/>
<evidence type="ECO:0000256" key="5">
    <source>
        <dbReference type="ARBA" id="ARBA00022842"/>
    </source>
</evidence>
<evidence type="ECO:0000256" key="3">
    <source>
        <dbReference type="ARBA" id="ARBA00022679"/>
    </source>
</evidence>
<evidence type="ECO:0000256" key="8">
    <source>
        <dbReference type="ARBA" id="ARBA00066511"/>
    </source>
</evidence>
<dbReference type="FunCoup" id="A0A1B1YV53">
    <property type="interactions" value="467"/>
</dbReference>
<evidence type="ECO:0000313" key="13">
    <source>
        <dbReference type="EMBL" id="ANX04619.1"/>
    </source>
</evidence>
<dbReference type="InterPro" id="IPR033749">
    <property type="entry name" value="Polyprenyl_synt_CS"/>
</dbReference>
<dbReference type="CDD" id="cd00685">
    <property type="entry name" value="Trans_IPPS_HT"/>
    <property type="match status" value="1"/>
</dbReference>
<keyword evidence="5" id="KW-0460">Magnesium</keyword>
<evidence type="ECO:0000256" key="1">
    <source>
        <dbReference type="ARBA" id="ARBA00001946"/>
    </source>
</evidence>
<dbReference type="GO" id="GO:0008299">
    <property type="term" value="P:isoprenoid biosynthetic process"/>
    <property type="evidence" value="ECO:0007669"/>
    <property type="project" value="InterPro"/>
</dbReference>
<dbReference type="InterPro" id="IPR000092">
    <property type="entry name" value="Polyprenyl_synt"/>
</dbReference>
<evidence type="ECO:0000313" key="14">
    <source>
        <dbReference type="Proteomes" id="UP000092952"/>
    </source>
</evidence>
<dbReference type="Proteomes" id="UP000092952">
    <property type="component" value="Chromosome"/>
</dbReference>
<evidence type="ECO:0000256" key="9">
    <source>
        <dbReference type="ARBA" id="ARBA00072473"/>
    </source>
</evidence>
<dbReference type="InterPro" id="IPR008949">
    <property type="entry name" value="Isoprenoid_synthase_dom_sf"/>
</dbReference>
<protein>
    <recommendedName>
        <fullName evidence="9">Octaprenyl diphosphate synthase</fullName>
        <ecNumber evidence="8">2.5.1.90</ecNumber>
    </recommendedName>
    <alternativeName>
        <fullName evidence="11">All-trans-octaprenyl-diphosphate synthase</fullName>
    </alternativeName>
    <alternativeName>
        <fullName evidence="10">Octaprenyl pyrophosphate synthase</fullName>
    </alternativeName>
</protein>
<gene>
    <name evidence="13" type="ORF">PG2T_10880</name>
</gene>
<dbReference type="AlphaFoldDB" id="A0A1B1YV53"/>
<dbReference type="InParanoid" id="A0A1B1YV53"/>
<sequence>MTANPLAALLAPAAADMAAVNALIEQRLHSTVPTIDQLSGYIIHSGGKRLRPVMAVLSARACGYSGDQHCLLAAIVEFIHTATLLHDDVVDESELRRGRATANSRFGNGLSVLVGDFLYSRSFQMMVELGSKEVMDVLATATNQISEGEVLQFLNRRNVDATPEQCLAIARSKTATLFEAAARCGALLAGQDRAGQDALGDYGLHFGLAYQLVDDLLDYRGDAARIGKNLGDDLAEGSPTLPLAYALQAADPQQARVLRSALGEDGEPDFAAVLAVIESTGAIAYTAGLAQTHAERAQAALSGLPDSPARAALQGLARFAVSRDF</sequence>
<dbReference type="PANTHER" id="PTHR12001:SF69">
    <property type="entry name" value="ALL TRANS-POLYPRENYL-DIPHOSPHATE SYNTHASE PDSS1"/>
    <property type="match status" value="1"/>
</dbReference>
<dbReference type="PROSITE" id="PS00444">
    <property type="entry name" value="POLYPRENYL_SYNTHASE_2"/>
    <property type="match status" value="1"/>
</dbReference>
<dbReference type="GO" id="GO:0046872">
    <property type="term" value="F:metal ion binding"/>
    <property type="evidence" value="ECO:0007669"/>
    <property type="project" value="UniProtKB-KW"/>
</dbReference>
<dbReference type="PROSITE" id="PS00723">
    <property type="entry name" value="POLYPRENYL_SYNTHASE_1"/>
    <property type="match status" value="1"/>
</dbReference>
<evidence type="ECO:0000256" key="4">
    <source>
        <dbReference type="ARBA" id="ARBA00022723"/>
    </source>
</evidence>
<dbReference type="STRING" id="1810504.PG2T_10880"/>
<comment type="similarity">
    <text evidence="2 12">Belongs to the FPP/GGPP synthase family.</text>
</comment>
<evidence type="ECO:0000256" key="6">
    <source>
        <dbReference type="ARBA" id="ARBA00051506"/>
    </source>
</evidence>
<evidence type="ECO:0000256" key="10">
    <source>
        <dbReference type="ARBA" id="ARBA00079637"/>
    </source>
</evidence>
<comment type="catalytic activity">
    <reaction evidence="6">
        <text>5 isopentenyl diphosphate + (2E,6E)-farnesyl diphosphate = all-trans-octaprenyl diphosphate + 5 diphosphate</text>
        <dbReference type="Rhea" id="RHEA:27798"/>
        <dbReference type="ChEBI" id="CHEBI:33019"/>
        <dbReference type="ChEBI" id="CHEBI:57711"/>
        <dbReference type="ChEBI" id="CHEBI:128769"/>
        <dbReference type="ChEBI" id="CHEBI:175763"/>
        <dbReference type="EC" id="2.5.1.90"/>
    </reaction>
</comment>
<dbReference type="KEGG" id="gbi:PG2T_10880"/>
<keyword evidence="3 12" id="KW-0808">Transferase</keyword>
<dbReference type="Gene3D" id="1.10.600.10">
    <property type="entry name" value="Farnesyl Diphosphate Synthase"/>
    <property type="match status" value="1"/>
</dbReference>
<dbReference type="SUPFAM" id="SSF48576">
    <property type="entry name" value="Terpenoid synthases"/>
    <property type="match status" value="1"/>
</dbReference>
<keyword evidence="14" id="KW-1185">Reference proteome</keyword>
<evidence type="ECO:0000256" key="12">
    <source>
        <dbReference type="RuleBase" id="RU004466"/>
    </source>
</evidence>
<evidence type="ECO:0000256" key="7">
    <source>
        <dbReference type="ARBA" id="ARBA00055029"/>
    </source>
</evidence>
<name>A0A1B1YV53_9GAMM</name>
<comment type="function">
    <text evidence="7">Supplies octaprenyl diphosphate, the precursor for the side chain of the isoprenoid quinones ubiquinone and menaquinone.</text>
</comment>
<dbReference type="Pfam" id="PF00348">
    <property type="entry name" value="polyprenyl_synt"/>
    <property type="match status" value="1"/>
</dbReference>
<evidence type="ECO:0000256" key="2">
    <source>
        <dbReference type="ARBA" id="ARBA00006706"/>
    </source>
</evidence>
<dbReference type="OrthoDB" id="9805316at2"/>
<evidence type="ECO:0000256" key="11">
    <source>
        <dbReference type="ARBA" id="ARBA00083124"/>
    </source>
</evidence>
<proteinExistence type="inferred from homology"/>
<organism evidence="13 14">
    <name type="scientific">Immundisolibacter cernigliae</name>
    <dbReference type="NCBI Taxonomy" id="1810504"/>
    <lineage>
        <taxon>Bacteria</taxon>
        <taxon>Pseudomonadati</taxon>
        <taxon>Pseudomonadota</taxon>
        <taxon>Gammaproteobacteria</taxon>
        <taxon>Immundisolibacterales</taxon>
        <taxon>Immundisolibacteraceae</taxon>
        <taxon>Immundisolibacter</taxon>
    </lineage>
</organism>
<keyword evidence="4" id="KW-0479">Metal-binding</keyword>
<dbReference type="RefSeq" id="WP_068805194.1">
    <property type="nucleotide sequence ID" value="NZ_CP014671.1"/>
</dbReference>
<comment type="cofactor">
    <cofactor evidence="1">
        <name>Mg(2+)</name>
        <dbReference type="ChEBI" id="CHEBI:18420"/>
    </cofactor>
</comment>
<dbReference type="PANTHER" id="PTHR12001">
    <property type="entry name" value="GERANYLGERANYL PYROPHOSPHATE SYNTHASE"/>
    <property type="match status" value="1"/>
</dbReference>
<accession>A0A1B1YV53</accession>
<dbReference type="EMBL" id="CP014671">
    <property type="protein sequence ID" value="ANX04619.1"/>
    <property type="molecule type" value="Genomic_DNA"/>
</dbReference>
<reference evidence="14" key="1">
    <citation type="submission" date="2016-03" db="EMBL/GenBank/DDBJ databases">
        <title>Complete genome sequence of Solimmundus cernigliae, representing a novel lineage of polycyclic aromatic hydrocarbon degraders within the Gammaproteobacteria.</title>
        <authorList>
            <person name="Singleton D.R."/>
            <person name="Dickey A.N."/>
            <person name="Scholl E.H."/>
            <person name="Wright F.A."/>
            <person name="Aitken M.D."/>
        </authorList>
    </citation>
    <scope>NUCLEOTIDE SEQUENCE [LARGE SCALE GENOMIC DNA]</scope>
    <source>
        <strain evidence="14">TR3.2</strain>
    </source>
</reference>
<dbReference type="GO" id="GO:0106350">
    <property type="term" value="F:all-trans-octaprenyl-diphosphate synthase activity"/>
    <property type="evidence" value="ECO:0007669"/>
    <property type="project" value="UniProtKB-EC"/>
</dbReference>
<dbReference type="SFLD" id="SFLDS00005">
    <property type="entry name" value="Isoprenoid_Synthase_Type_I"/>
    <property type="match status" value="1"/>
</dbReference>